<evidence type="ECO:0000256" key="9">
    <source>
        <dbReference type="ARBA" id="ARBA00037922"/>
    </source>
</evidence>
<feature type="binding site" evidence="13">
    <location>
        <begin position="77"/>
        <end position="79"/>
    </location>
    <ligand>
        <name>NAD(+)</name>
        <dbReference type="ChEBI" id="CHEBI:57540"/>
    </ligand>
</feature>
<keyword evidence="5 13" id="KW-0220">Diaminopimelate biosynthesis</keyword>
<comment type="caution">
    <text evidence="16">The sequence shown here is derived from an EMBL/GenBank/DDBJ whole genome shotgun (WGS) entry which is preliminary data.</text>
</comment>
<dbReference type="GO" id="GO:0016726">
    <property type="term" value="F:oxidoreductase activity, acting on CH or CH2 groups, NAD or NADP as acceptor"/>
    <property type="evidence" value="ECO:0007669"/>
    <property type="project" value="UniProtKB-UniRule"/>
</dbReference>
<dbReference type="NCBIfam" id="TIGR00036">
    <property type="entry name" value="dapB"/>
    <property type="match status" value="1"/>
</dbReference>
<dbReference type="EC" id="1.17.1.8" evidence="10 13"/>
<feature type="binding site" evidence="13">
    <location>
        <begin position="103"/>
        <end position="106"/>
    </location>
    <ligand>
        <name>NAD(+)</name>
        <dbReference type="ChEBI" id="CHEBI:57540"/>
    </ligand>
</feature>
<evidence type="ECO:0000259" key="15">
    <source>
        <dbReference type="Pfam" id="PF05173"/>
    </source>
</evidence>
<feature type="binding site" evidence="13">
    <location>
        <begin position="143"/>
        <end position="144"/>
    </location>
    <ligand>
        <name>(S)-2,3,4,5-tetrahydrodipicolinate</name>
        <dbReference type="ChEBI" id="CHEBI:16845"/>
    </ligand>
</feature>
<comment type="caution">
    <text evidence="13">Lacks conserved residue(s) required for the propagation of feature annotation.</text>
</comment>
<evidence type="ECO:0000256" key="1">
    <source>
        <dbReference type="ARBA" id="ARBA00006642"/>
    </source>
</evidence>
<keyword evidence="8 13" id="KW-0457">Lysine biosynthesis</keyword>
<keyword evidence="4 13" id="KW-0521">NADP</keyword>
<dbReference type="PIRSF" id="PIRSF000161">
    <property type="entry name" value="DHPR"/>
    <property type="match status" value="1"/>
</dbReference>
<proteinExistence type="inferred from homology"/>
<evidence type="ECO:0000256" key="12">
    <source>
        <dbReference type="ARBA" id="ARBA00049396"/>
    </source>
</evidence>
<keyword evidence="17" id="KW-1185">Reference proteome</keyword>
<feature type="active site" description="Proton donor" evidence="13">
    <location>
        <position position="137"/>
    </location>
</feature>
<dbReference type="PANTHER" id="PTHR20836">
    <property type="entry name" value="DIHYDRODIPICOLINATE REDUCTASE"/>
    <property type="match status" value="1"/>
</dbReference>
<comment type="subunit">
    <text evidence="13">Homotetramer.</text>
</comment>
<keyword evidence="7 13" id="KW-0520">NAD</keyword>
<keyword evidence="6 13" id="KW-0560">Oxidoreductase</keyword>
<dbReference type="Gene3D" id="3.30.360.10">
    <property type="entry name" value="Dihydrodipicolinate Reductase, domain 2"/>
    <property type="match status" value="1"/>
</dbReference>
<reference evidence="16 17" key="1">
    <citation type="journal article" date="2019" name="ISME J.">
        <title>Genome analyses of uncultured TG2/ZB3 bacteria in 'Margulisbacteria' specifically attached to ectosymbiotic spirochetes of protists in the termite gut.</title>
        <authorList>
            <person name="Utami Y.D."/>
            <person name="Kuwahara H."/>
            <person name="Igai K."/>
            <person name="Murakami T."/>
            <person name="Sugaya K."/>
            <person name="Morikawa T."/>
            <person name="Nagura Y."/>
            <person name="Yuki M."/>
            <person name="Deevong P."/>
            <person name="Inoue T."/>
            <person name="Kihara K."/>
            <person name="Lo N."/>
            <person name="Yamada A."/>
            <person name="Ohkuma M."/>
            <person name="Hongoh Y."/>
        </authorList>
    </citation>
    <scope>NUCLEOTIDE SEQUENCE [LARGE SCALE GENOMIC DNA]</scope>
    <source>
        <strain evidence="16">NkOx7-01</strain>
    </source>
</reference>
<comment type="subcellular location">
    <subcellularLocation>
        <location evidence="13">Cytoplasm</location>
    </subcellularLocation>
</comment>
<gene>
    <name evidence="13 16" type="primary">dapB</name>
    <name evidence="16" type="ORF">NO1_0885</name>
</gene>
<comment type="similarity">
    <text evidence="1 13">Belongs to the DapB family.</text>
</comment>
<evidence type="ECO:0000256" key="13">
    <source>
        <dbReference type="HAMAP-Rule" id="MF_00102"/>
    </source>
</evidence>
<evidence type="ECO:0000256" key="11">
    <source>
        <dbReference type="ARBA" id="ARBA00049080"/>
    </source>
</evidence>
<evidence type="ECO:0000256" key="7">
    <source>
        <dbReference type="ARBA" id="ARBA00023027"/>
    </source>
</evidence>
<evidence type="ECO:0000313" key="17">
    <source>
        <dbReference type="Proteomes" id="UP000269352"/>
    </source>
</evidence>
<dbReference type="GO" id="GO:0009089">
    <property type="term" value="P:lysine biosynthetic process via diaminopimelate"/>
    <property type="evidence" value="ECO:0007669"/>
    <property type="project" value="UniProtKB-UniRule"/>
</dbReference>
<keyword evidence="3 13" id="KW-0028">Amino-acid biosynthesis</keyword>
<dbReference type="GO" id="GO:0008839">
    <property type="term" value="F:4-hydroxy-tetrahydrodipicolinate reductase"/>
    <property type="evidence" value="ECO:0007669"/>
    <property type="project" value="UniProtKB-UniRule"/>
</dbReference>
<comment type="function">
    <text evidence="13">Catalyzes the conversion of 4-hydroxy-tetrahydrodipicolinate (HTPA) to tetrahydrodipicolinate.</text>
</comment>
<dbReference type="InterPro" id="IPR022663">
    <property type="entry name" value="DapB_C"/>
</dbReference>
<feature type="active site" description="Proton donor/acceptor" evidence="13">
    <location>
        <position position="133"/>
    </location>
</feature>
<dbReference type="SUPFAM" id="SSF55347">
    <property type="entry name" value="Glyceraldehyde-3-phosphate dehydrogenase-like, C-terminal domain"/>
    <property type="match status" value="1"/>
</dbReference>
<evidence type="ECO:0000256" key="4">
    <source>
        <dbReference type="ARBA" id="ARBA00022857"/>
    </source>
</evidence>
<dbReference type="GO" id="GO:0005737">
    <property type="term" value="C:cytoplasm"/>
    <property type="evidence" value="ECO:0007669"/>
    <property type="project" value="UniProtKB-SubCell"/>
</dbReference>
<dbReference type="GO" id="GO:0019877">
    <property type="term" value="P:diaminopimelate biosynthetic process"/>
    <property type="evidence" value="ECO:0007669"/>
    <property type="project" value="UniProtKB-UniRule"/>
</dbReference>
<evidence type="ECO:0000313" key="16">
    <source>
        <dbReference type="EMBL" id="GBR73517.1"/>
    </source>
</evidence>
<evidence type="ECO:0000256" key="8">
    <source>
        <dbReference type="ARBA" id="ARBA00023154"/>
    </source>
</evidence>
<comment type="pathway">
    <text evidence="9 13">Amino-acid biosynthesis; L-lysine biosynthesis via DAP pathway; (S)-tetrahydrodipicolinate from L-aspartate: step 4/4.</text>
</comment>
<evidence type="ECO:0000256" key="5">
    <source>
        <dbReference type="ARBA" id="ARBA00022915"/>
    </source>
</evidence>
<dbReference type="PROSITE" id="PS01298">
    <property type="entry name" value="DAPB"/>
    <property type="match status" value="1"/>
</dbReference>
<protein>
    <recommendedName>
        <fullName evidence="10 13">4-hydroxy-tetrahydrodipicolinate reductase</fullName>
        <shortName evidence="13">HTPA reductase</shortName>
        <ecNumber evidence="10 13">1.17.1.8</ecNumber>
    </recommendedName>
</protein>
<dbReference type="InterPro" id="IPR022664">
    <property type="entry name" value="DapB_N_CS"/>
</dbReference>
<dbReference type="HAMAP" id="MF_00102">
    <property type="entry name" value="DapB"/>
    <property type="match status" value="1"/>
</dbReference>
<dbReference type="InterPro" id="IPR036291">
    <property type="entry name" value="NAD(P)-bd_dom_sf"/>
</dbReference>
<comment type="catalytic activity">
    <reaction evidence="11 13">
        <text>(S)-2,3,4,5-tetrahydrodipicolinate + NADP(+) + H2O = (2S,4S)-4-hydroxy-2,3,4,5-tetrahydrodipicolinate + NADPH + H(+)</text>
        <dbReference type="Rhea" id="RHEA:35331"/>
        <dbReference type="ChEBI" id="CHEBI:15377"/>
        <dbReference type="ChEBI" id="CHEBI:15378"/>
        <dbReference type="ChEBI" id="CHEBI:16845"/>
        <dbReference type="ChEBI" id="CHEBI:57783"/>
        <dbReference type="ChEBI" id="CHEBI:58349"/>
        <dbReference type="ChEBI" id="CHEBI:67139"/>
        <dbReference type="EC" id="1.17.1.8"/>
    </reaction>
</comment>
<dbReference type="Pfam" id="PF01113">
    <property type="entry name" value="DapB_N"/>
    <property type="match status" value="1"/>
</dbReference>
<dbReference type="InterPro" id="IPR000846">
    <property type="entry name" value="DapB_N"/>
</dbReference>
<dbReference type="Gene3D" id="3.40.50.720">
    <property type="entry name" value="NAD(P)-binding Rossmann-like Domain"/>
    <property type="match status" value="1"/>
</dbReference>
<feature type="domain" description="Dihydrodipicolinate reductase N-terminal" evidence="14">
    <location>
        <begin position="3"/>
        <end position="106"/>
    </location>
</feature>
<evidence type="ECO:0000256" key="10">
    <source>
        <dbReference type="ARBA" id="ARBA00038983"/>
    </source>
</evidence>
<dbReference type="UniPathway" id="UPA00034">
    <property type="reaction ID" value="UER00018"/>
</dbReference>
<dbReference type="Pfam" id="PF05173">
    <property type="entry name" value="DapB_C"/>
    <property type="match status" value="1"/>
</dbReference>
<keyword evidence="2 13" id="KW-0963">Cytoplasm</keyword>
<dbReference type="FunFam" id="3.30.360.10:FF:000009">
    <property type="entry name" value="4-hydroxy-tetrahydrodipicolinate reductase"/>
    <property type="match status" value="1"/>
</dbReference>
<dbReference type="SUPFAM" id="SSF51735">
    <property type="entry name" value="NAD(P)-binding Rossmann-fold domains"/>
    <property type="match status" value="1"/>
</dbReference>
<feature type="domain" description="Dihydrodipicolinate reductase C-terminal" evidence="15">
    <location>
        <begin position="109"/>
        <end position="244"/>
    </location>
</feature>
<comment type="catalytic activity">
    <reaction evidence="12 13">
        <text>(S)-2,3,4,5-tetrahydrodipicolinate + NAD(+) + H2O = (2S,4S)-4-hydroxy-2,3,4,5-tetrahydrodipicolinate + NADH + H(+)</text>
        <dbReference type="Rhea" id="RHEA:35323"/>
        <dbReference type="ChEBI" id="CHEBI:15377"/>
        <dbReference type="ChEBI" id="CHEBI:15378"/>
        <dbReference type="ChEBI" id="CHEBI:16845"/>
        <dbReference type="ChEBI" id="CHEBI:57540"/>
        <dbReference type="ChEBI" id="CHEBI:57945"/>
        <dbReference type="ChEBI" id="CHEBI:67139"/>
        <dbReference type="EC" id="1.17.1.8"/>
    </reaction>
</comment>
<dbReference type="GO" id="GO:0051287">
    <property type="term" value="F:NAD binding"/>
    <property type="evidence" value="ECO:0007669"/>
    <property type="project" value="UniProtKB-UniRule"/>
</dbReference>
<evidence type="ECO:0000256" key="2">
    <source>
        <dbReference type="ARBA" id="ARBA00022490"/>
    </source>
</evidence>
<dbReference type="AlphaFoldDB" id="A0A388TCK8"/>
<evidence type="ECO:0000256" key="6">
    <source>
        <dbReference type="ARBA" id="ARBA00023002"/>
    </source>
</evidence>
<dbReference type="PANTHER" id="PTHR20836:SF0">
    <property type="entry name" value="4-HYDROXY-TETRAHYDRODIPICOLINATE REDUCTASE 1, CHLOROPLASTIC-RELATED"/>
    <property type="match status" value="1"/>
</dbReference>
<feature type="binding site" evidence="13">
    <location>
        <begin position="8"/>
        <end position="13"/>
    </location>
    <ligand>
        <name>NAD(+)</name>
        <dbReference type="ChEBI" id="CHEBI:57540"/>
    </ligand>
</feature>
<name>A0A388TCK8_TERA1</name>
<feature type="binding site" evidence="13">
    <location>
        <position position="134"/>
    </location>
    <ligand>
        <name>(S)-2,3,4,5-tetrahydrodipicolinate</name>
        <dbReference type="ChEBI" id="CHEBI:16845"/>
    </ligand>
</feature>
<dbReference type="GO" id="GO:0050661">
    <property type="term" value="F:NADP binding"/>
    <property type="evidence" value="ECO:0007669"/>
    <property type="project" value="UniProtKB-UniRule"/>
</dbReference>
<sequence>MLKILVNGAKGKMGQTVVAAVQADAELELAGQTDAGDDLAAAIKKSGAQIVVDFTQPSARLANVRTIISSGADAVVGTTGFTEEDLKIIDAESKKLKRAVLIAPNFAIGAVLMMQFAAQAAKYLPSVEIVEYHHDHKADAPSGTALKTAQLINEAVGQTAPPAVESKEFLPERSQGARLGNIRIHAVRLPGFVATQEVMLGALGQRLVLRHETINRESFMPGVLLACKKIGGKAGLIYGLEKIL</sequence>
<evidence type="ECO:0000256" key="3">
    <source>
        <dbReference type="ARBA" id="ARBA00022605"/>
    </source>
</evidence>
<dbReference type="InterPro" id="IPR023940">
    <property type="entry name" value="DHDPR_bac"/>
</dbReference>
<dbReference type="CDD" id="cd02274">
    <property type="entry name" value="DHDPR_N"/>
    <property type="match status" value="1"/>
</dbReference>
<organism evidence="16 17">
    <name type="scientific">Termititenax aidoneus</name>
    <dbReference type="NCBI Taxonomy" id="2218524"/>
    <lineage>
        <taxon>Bacteria</taxon>
        <taxon>Bacillati</taxon>
        <taxon>Candidatus Margulisiibacteriota</taxon>
        <taxon>Candidatus Termititenacia</taxon>
        <taxon>Candidatus Termititenacales</taxon>
        <taxon>Candidatus Termititenacaceae</taxon>
        <taxon>Candidatus Termititenax</taxon>
    </lineage>
</organism>
<dbReference type="EMBL" id="BGZN01000013">
    <property type="protein sequence ID" value="GBR73517.1"/>
    <property type="molecule type" value="Genomic_DNA"/>
</dbReference>
<evidence type="ECO:0000259" key="14">
    <source>
        <dbReference type="Pfam" id="PF01113"/>
    </source>
</evidence>
<accession>A0A388TCK8</accession>
<comment type="caution">
    <text evidence="13">Was originally thought to be a dihydrodipicolinate reductase (DHDPR), catalyzing the conversion of dihydrodipicolinate to tetrahydrodipicolinate. However, it was shown in E.coli that the substrate of the enzymatic reaction is not dihydrodipicolinate (DHDP) but in fact (2S,4S)-4-hydroxy-2,3,4,5-tetrahydrodipicolinic acid (HTPA), the product released by the DapA-catalyzed reaction.</text>
</comment>
<dbReference type="Proteomes" id="UP000269352">
    <property type="component" value="Unassembled WGS sequence"/>
</dbReference>